<reference evidence="1" key="1">
    <citation type="submission" date="2014-09" db="EMBL/GenBank/DDBJ databases">
        <authorList>
            <person name="Magalhaes I.L.F."/>
            <person name="Oliveira U."/>
            <person name="Santos F.R."/>
            <person name="Vidigal T.H.D.A."/>
            <person name="Brescovit A.D."/>
            <person name="Santos A.J."/>
        </authorList>
    </citation>
    <scope>NUCLEOTIDE SEQUENCE</scope>
    <source>
        <tissue evidence="1">Shoot tissue taken approximately 20 cm above the soil surface</tissue>
    </source>
</reference>
<dbReference type="AlphaFoldDB" id="A0A0A9EGJ0"/>
<name>A0A0A9EGJ0_ARUDO</name>
<sequence>MVLGQGSAPVVKITENRIGPWCQCTRVSSRSFASDSSELLTNKWEHRRNI</sequence>
<organism evidence="1">
    <name type="scientific">Arundo donax</name>
    <name type="common">Giant reed</name>
    <name type="synonym">Donax arundinaceus</name>
    <dbReference type="NCBI Taxonomy" id="35708"/>
    <lineage>
        <taxon>Eukaryota</taxon>
        <taxon>Viridiplantae</taxon>
        <taxon>Streptophyta</taxon>
        <taxon>Embryophyta</taxon>
        <taxon>Tracheophyta</taxon>
        <taxon>Spermatophyta</taxon>
        <taxon>Magnoliopsida</taxon>
        <taxon>Liliopsida</taxon>
        <taxon>Poales</taxon>
        <taxon>Poaceae</taxon>
        <taxon>PACMAD clade</taxon>
        <taxon>Arundinoideae</taxon>
        <taxon>Arundineae</taxon>
        <taxon>Arundo</taxon>
    </lineage>
</organism>
<evidence type="ECO:0000313" key="1">
    <source>
        <dbReference type="EMBL" id="JAD96995.1"/>
    </source>
</evidence>
<protein>
    <submittedName>
        <fullName evidence="1">Uncharacterized protein</fullName>
    </submittedName>
</protein>
<reference evidence="1" key="2">
    <citation type="journal article" date="2015" name="Data Brief">
        <title>Shoot transcriptome of the giant reed, Arundo donax.</title>
        <authorList>
            <person name="Barrero R.A."/>
            <person name="Guerrero F.D."/>
            <person name="Moolhuijzen P."/>
            <person name="Goolsby J.A."/>
            <person name="Tidwell J."/>
            <person name="Bellgard S.E."/>
            <person name="Bellgard M.I."/>
        </authorList>
    </citation>
    <scope>NUCLEOTIDE SEQUENCE</scope>
    <source>
        <tissue evidence="1">Shoot tissue taken approximately 20 cm above the soil surface</tissue>
    </source>
</reference>
<accession>A0A0A9EGJ0</accession>
<dbReference type="EMBL" id="GBRH01200900">
    <property type="protein sequence ID" value="JAD96995.1"/>
    <property type="molecule type" value="Transcribed_RNA"/>
</dbReference>
<proteinExistence type="predicted"/>